<proteinExistence type="predicted"/>
<dbReference type="EMBL" id="PP034389">
    <property type="protein sequence ID" value="WRW34494.1"/>
    <property type="molecule type" value="Genomic_DNA"/>
</dbReference>
<gene>
    <name evidence="1" type="ORF">CF9_0096</name>
</gene>
<protein>
    <submittedName>
        <fullName evidence="1">Uncharacterized protein</fullName>
    </submittedName>
</protein>
<name>A0AAX4J721_9CAUD</name>
<sequence>MKKTPTKEVEQQRKSILQSLKLNDYRDNPTDEILQKRLNKRKQRQRVLIGLENKYDFVDNNPTKQIKPSKYNMSNKSIGDLKKRFSKLRNIKIQLDNYSDSANANKIPTFKDEIQEIYHTIETEKMSGYDMYNMIHALQYQLRVHKQEKVQRKQENIKRTFDSLGGIQLYLKLKSYLTDIGVNIYELH</sequence>
<organism evidence="1 2">
    <name type="scientific">Staphylococcus phage CF9</name>
    <dbReference type="NCBI Taxonomy" id="3113741"/>
    <lineage>
        <taxon>Viruses</taxon>
        <taxon>Duplodnaviria</taxon>
        <taxon>Heunggongvirae</taxon>
        <taxon>Uroviricota</taxon>
        <taxon>Caudoviricetes</taxon>
        <taxon>Sextaecvirus</taxon>
    </lineage>
</organism>
<evidence type="ECO:0000313" key="1">
    <source>
        <dbReference type="EMBL" id="WRW34494.1"/>
    </source>
</evidence>
<accession>A0AAX4J721</accession>
<reference evidence="1" key="1">
    <citation type="submission" date="2023-12" db="EMBL/GenBank/DDBJ databases">
        <title>Isolation and Characterisation of Novel Lytic Bacteriophages for therapeutic applications in Prosthetic Joint Infections.</title>
        <authorList>
            <person name="Burton N."/>
            <person name="Melo L.D.R."/>
            <person name="Pearce B."/>
            <person name="Tadesse M.D."/>
            <person name="Vryonis E."/>
            <person name="Sagona A."/>
        </authorList>
    </citation>
    <scope>NUCLEOTIDE SEQUENCE</scope>
</reference>
<evidence type="ECO:0000313" key="2">
    <source>
        <dbReference type="Proteomes" id="UP001432173"/>
    </source>
</evidence>
<dbReference type="Proteomes" id="UP001432173">
    <property type="component" value="Segment"/>
</dbReference>